<keyword evidence="2" id="KW-0732">Signal</keyword>
<evidence type="ECO:0000256" key="2">
    <source>
        <dbReference type="SAM" id="SignalP"/>
    </source>
</evidence>
<keyword evidence="1" id="KW-1015">Disulfide bond</keyword>
<dbReference type="InterPro" id="IPR011001">
    <property type="entry name" value="Saposin-like"/>
</dbReference>
<reference evidence="4" key="1">
    <citation type="submission" date="2014-09" db="EMBL/GenBank/DDBJ databases">
        <authorList>
            <person name="Aslett A.Martin."/>
        </authorList>
    </citation>
    <scope>NUCLEOTIDE SEQUENCE</scope>
    <source>
        <strain evidence="4">ED321 Heterogonic</strain>
    </source>
</reference>
<reference evidence="6" key="3">
    <citation type="submission" date="2020-12" db="UniProtKB">
        <authorList>
            <consortium name="WormBaseParasite"/>
        </authorList>
    </citation>
    <scope>IDENTIFICATION</scope>
</reference>
<dbReference type="OrthoDB" id="5846465at2759"/>
<evidence type="ECO:0000313" key="6">
    <source>
        <dbReference type="WBParaSite" id="SRAE_1000195400.1"/>
    </source>
</evidence>
<feature type="signal peptide" evidence="2">
    <location>
        <begin position="1"/>
        <end position="19"/>
    </location>
</feature>
<accession>A0A090L1P7</accession>
<dbReference type="WBParaSite" id="SRAE_1000195400.1">
    <property type="protein sequence ID" value="SRAE_1000195400.1"/>
    <property type="gene ID" value="WBGene00258566"/>
</dbReference>
<sequence>MKFALLSVLFFTTIFLTFGMPKDVSVDLDLKGMECPICEMIVKQSELWIGKEGEERESAVISLCEKELTSLGIYGKMICDAFVKDELDNIIKHMEDGTDEAKDARKVCTKAKLCKSS</sequence>
<dbReference type="EMBL" id="LN609528">
    <property type="protein sequence ID" value="CEF63696.1"/>
    <property type="molecule type" value="Genomic_DNA"/>
</dbReference>
<proteinExistence type="predicted"/>
<evidence type="ECO:0000256" key="1">
    <source>
        <dbReference type="ARBA" id="ARBA00023157"/>
    </source>
</evidence>
<evidence type="ECO:0000259" key="3">
    <source>
        <dbReference type="PROSITE" id="PS50015"/>
    </source>
</evidence>
<protein>
    <submittedName>
        <fullName evidence="4 6">Saposin B domain and Saposin-like domain-containing protein</fullName>
    </submittedName>
</protein>
<feature type="chain" id="PRO_5015030402" evidence="2">
    <location>
        <begin position="20"/>
        <end position="117"/>
    </location>
</feature>
<dbReference type="SUPFAM" id="SSF47862">
    <property type="entry name" value="Saposin"/>
    <property type="match status" value="1"/>
</dbReference>
<dbReference type="WormBase" id="SRAE_1000195400">
    <property type="protein sequence ID" value="SRP09760"/>
    <property type="gene ID" value="WBGene00258566"/>
</dbReference>
<dbReference type="Proteomes" id="UP000035682">
    <property type="component" value="Unplaced"/>
</dbReference>
<gene>
    <name evidence="4 6 7" type="ORF">SRAE_1000195400</name>
</gene>
<dbReference type="STRING" id="34506.A0A090L1P7"/>
<name>A0A090L1P7_STRRB</name>
<feature type="domain" description="Saposin B-type" evidence="3">
    <location>
        <begin position="31"/>
        <end position="117"/>
    </location>
</feature>
<dbReference type="RefSeq" id="XP_024502897.1">
    <property type="nucleotide sequence ID" value="XM_024648973.1"/>
</dbReference>
<dbReference type="CTD" id="36376061"/>
<dbReference type="GeneID" id="36376061"/>
<dbReference type="InterPro" id="IPR008139">
    <property type="entry name" value="SaposinB_dom"/>
</dbReference>
<evidence type="ECO:0000313" key="4">
    <source>
        <dbReference type="EMBL" id="CEF63696.1"/>
    </source>
</evidence>
<reference evidence="5" key="2">
    <citation type="submission" date="2014-09" db="EMBL/GenBank/DDBJ databases">
        <authorList>
            <person name="Martin A.A."/>
        </authorList>
    </citation>
    <scope>NUCLEOTIDE SEQUENCE</scope>
    <source>
        <strain evidence="5">ED321</strain>
    </source>
</reference>
<dbReference type="Gene3D" id="1.10.225.10">
    <property type="entry name" value="Saposin-like"/>
    <property type="match status" value="1"/>
</dbReference>
<organism evidence="4">
    <name type="scientific">Strongyloides ratti</name>
    <name type="common">Parasitic roundworm</name>
    <dbReference type="NCBI Taxonomy" id="34506"/>
    <lineage>
        <taxon>Eukaryota</taxon>
        <taxon>Metazoa</taxon>
        <taxon>Ecdysozoa</taxon>
        <taxon>Nematoda</taxon>
        <taxon>Chromadorea</taxon>
        <taxon>Rhabditida</taxon>
        <taxon>Tylenchina</taxon>
        <taxon>Panagrolaimomorpha</taxon>
        <taxon>Strongyloidoidea</taxon>
        <taxon>Strongyloididae</taxon>
        <taxon>Strongyloides</taxon>
    </lineage>
</organism>
<dbReference type="SMART" id="SM00741">
    <property type="entry name" value="SapB"/>
    <property type="match status" value="1"/>
</dbReference>
<dbReference type="AlphaFoldDB" id="A0A090L1P7"/>
<keyword evidence="5" id="KW-1185">Reference proteome</keyword>
<evidence type="ECO:0000313" key="7">
    <source>
        <dbReference type="WormBase" id="SRAE_1000195400"/>
    </source>
</evidence>
<evidence type="ECO:0000313" key="5">
    <source>
        <dbReference type="Proteomes" id="UP000035682"/>
    </source>
</evidence>
<dbReference type="PROSITE" id="PS50015">
    <property type="entry name" value="SAP_B"/>
    <property type="match status" value="1"/>
</dbReference>